<dbReference type="InterPro" id="IPR027437">
    <property type="entry name" value="Rbsml_uS13_C"/>
</dbReference>
<evidence type="ECO:0000313" key="9">
    <source>
        <dbReference type="EMBL" id="OGD63850.1"/>
    </source>
</evidence>
<accession>A0A1F5E962</accession>
<comment type="similarity">
    <text evidence="1 7 8">Belongs to the universal ribosomal protein uS13 family.</text>
</comment>
<name>A0A1F5E962_9BACT</name>
<dbReference type="Pfam" id="PF00416">
    <property type="entry name" value="Ribosomal_S13"/>
    <property type="match status" value="1"/>
</dbReference>
<protein>
    <recommendedName>
        <fullName evidence="6 7">Small ribosomal subunit protein uS13</fullName>
    </recommendedName>
</protein>
<reference evidence="9 10" key="1">
    <citation type="journal article" date="2016" name="Nat. Commun.">
        <title>Thousands of microbial genomes shed light on interconnected biogeochemical processes in an aquifer system.</title>
        <authorList>
            <person name="Anantharaman K."/>
            <person name="Brown C.T."/>
            <person name="Hug L.A."/>
            <person name="Sharon I."/>
            <person name="Castelle C.J."/>
            <person name="Probst A.J."/>
            <person name="Thomas B.C."/>
            <person name="Singh A."/>
            <person name="Wilkins M.J."/>
            <person name="Karaoz U."/>
            <person name="Brodie E.L."/>
            <person name="Williams K.H."/>
            <person name="Hubbard S.S."/>
            <person name="Banfield J.F."/>
        </authorList>
    </citation>
    <scope>NUCLEOTIDE SEQUENCE [LARGE SCALE GENOMIC DNA]</scope>
</reference>
<dbReference type="SUPFAM" id="SSF46946">
    <property type="entry name" value="S13-like H2TH domain"/>
    <property type="match status" value="1"/>
</dbReference>
<comment type="function">
    <text evidence="7">Located at the top of the head of the 30S subunit, it contacts several helices of the 16S rRNA. In the 70S ribosome it contacts the 23S rRNA (bridge B1a) and protein L5 of the 50S subunit (bridge B1b), connecting the 2 subunits; these bridges are implicated in subunit movement. Contacts the tRNAs in the A and P-sites.</text>
</comment>
<dbReference type="GO" id="GO:0006412">
    <property type="term" value="P:translation"/>
    <property type="evidence" value="ECO:0007669"/>
    <property type="project" value="UniProtKB-UniRule"/>
</dbReference>
<dbReference type="GO" id="GO:0000049">
    <property type="term" value="F:tRNA binding"/>
    <property type="evidence" value="ECO:0007669"/>
    <property type="project" value="UniProtKB-UniRule"/>
</dbReference>
<evidence type="ECO:0000256" key="8">
    <source>
        <dbReference type="RuleBase" id="RU003830"/>
    </source>
</evidence>
<dbReference type="GO" id="GO:0005829">
    <property type="term" value="C:cytosol"/>
    <property type="evidence" value="ECO:0007669"/>
    <property type="project" value="TreeGrafter"/>
</dbReference>
<dbReference type="PIRSF" id="PIRSF002134">
    <property type="entry name" value="Ribosomal_S13"/>
    <property type="match status" value="1"/>
</dbReference>
<comment type="subunit">
    <text evidence="7">Part of the 30S ribosomal subunit. Forms a loose heterodimer with protein S19. Forms two bridges to the 50S subunit in the 70S ribosome.</text>
</comment>
<sequence>MPRIAGVEIPAEKRIEIALTYIYGIGRSNVKKILQATKIDPDKRAKTLTDHEVALLQKAVEQFPVEGVLRKIVSENIKRLKQIGSYRGLRHSQRLPVRGQRTRSNARTKRGKRVTIGALRKEMAQKLETAKEAPKEVKK</sequence>
<dbReference type="InterPro" id="IPR010979">
    <property type="entry name" value="Ribosomal_uS13-like_H2TH"/>
</dbReference>
<dbReference type="FunFam" id="1.10.8.50:FF:000001">
    <property type="entry name" value="30S ribosomal protein S13"/>
    <property type="match status" value="1"/>
</dbReference>
<dbReference type="GO" id="GO:0015935">
    <property type="term" value="C:small ribosomal subunit"/>
    <property type="evidence" value="ECO:0007669"/>
    <property type="project" value="TreeGrafter"/>
</dbReference>
<keyword evidence="7" id="KW-0820">tRNA-binding</keyword>
<evidence type="ECO:0000313" key="10">
    <source>
        <dbReference type="Proteomes" id="UP000177006"/>
    </source>
</evidence>
<dbReference type="PANTHER" id="PTHR10871">
    <property type="entry name" value="30S RIBOSOMAL PROTEIN S13/40S RIBOSOMAL PROTEIN S18"/>
    <property type="match status" value="1"/>
</dbReference>
<evidence type="ECO:0000256" key="6">
    <source>
        <dbReference type="ARBA" id="ARBA00035166"/>
    </source>
</evidence>
<evidence type="ECO:0000256" key="4">
    <source>
        <dbReference type="ARBA" id="ARBA00022980"/>
    </source>
</evidence>
<dbReference type="InterPro" id="IPR001892">
    <property type="entry name" value="Ribosomal_uS13"/>
</dbReference>
<gene>
    <name evidence="7" type="primary">rpsM</name>
    <name evidence="9" type="ORF">A2160_06395</name>
</gene>
<keyword evidence="4 7" id="KW-0689">Ribosomal protein</keyword>
<dbReference type="Gene3D" id="4.10.910.10">
    <property type="entry name" value="30s ribosomal protein s13, domain 2"/>
    <property type="match status" value="1"/>
</dbReference>
<dbReference type="AlphaFoldDB" id="A0A1F5E962"/>
<dbReference type="PANTHER" id="PTHR10871:SF1">
    <property type="entry name" value="SMALL RIBOSOMAL SUBUNIT PROTEIN US13M"/>
    <property type="match status" value="1"/>
</dbReference>
<dbReference type="PROSITE" id="PS50159">
    <property type="entry name" value="RIBOSOMAL_S13_2"/>
    <property type="match status" value="1"/>
</dbReference>
<keyword evidence="5 7" id="KW-0687">Ribonucleoprotein</keyword>
<dbReference type="InterPro" id="IPR019980">
    <property type="entry name" value="Ribosomal_uS13_bac-type"/>
</dbReference>
<dbReference type="EMBL" id="MEZK01000004">
    <property type="protein sequence ID" value="OGD63850.1"/>
    <property type="molecule type" value="Genomic_DNA"/>
</dbReference>
<comment type="caution">
    <text evidence="9">The sequence shown here is derived from an EMBL/GenBank/DDBJ whole genome shotgun (WGS) entry which is preliminary data.</text>
</comment>
<dbReference type="NCBIfam" id="TIGR03631">
    <property type="entry name" value="uS13_bact"/>
    <property type="match status" value="1"/>
</dbReference>
<organism evidence="9 10">
    <name type="scientific">Candidatus Beckwithbacteria bacterium RBG_13_42_9</name>
    <dbReference type="NCBI Taxonomy" id="1797457"/>
    <lineage>
        <taxon>Bacteria</taxon>
        <taxon>Candidatus Beckwithiibacteriota</taxon>
    </lineage>
</organism>
<evidence type="ECO:0000256" key="7">
    <source>
        <dbReference type="HAMAP-Rule" id="MF_01315"/>
    </source>
</evidence>
<evidence type="ECO:0000256" key="2">
    <source>
        <dbReference type="ARBA" id="ARBA00022730"/>
    </source>
</evidence>
<dbReference type="GO" id="GO:0003735">
    <property type="term" value="F:structural constituent of ribosome"/>
    <property type="evidence" value="ECO:0007669"/>
    <property type="project" value="InterPro"/>
</dbReference>
<evidence type="ECO:0000256" key="1">
    <source>
        <dbReference type="ARBA" id="ARBA00008080"/>
    </source>
</evidence>
<dbReference type="Proteomes" id="UP000177006">
    <property type="component" value="Unassembled WGS sequence"/>
</dbReference>
<dbReference type="Gene3D" id="1.10.8.50">
    <property type="match status" value="1"/>
</dbReference>
<dbReference type="GO" id="GO:0019843">
    <property type="term" value="F:rRNA binding"/>
    <property type="evidence" value="ECO:0007669"/>
    <property type="project" value="UniProtKB-UniRule"/>
</dbReference>
<proteinExistence type="inferred from homology"/>
<evidence type="ECO:0000256" key="3">
    <source>
        <dbReference type="ARBA" id="ARBA00022884"/>
    </source>
</evidence>
<keyword evidence="2 7" id="KW-0699">rRNA-binding</keyword>
<keyword evidence="3 7" id="KW-0694">RNA-binding</keyword>
<dbReference type="STRING" id="1797457.A2160_06395"/>
<evidence type="ECO:0000256" key="5">
    <source>
        <dbReference type="ARBA" id="ARBA00023274"/>
    </source>
</evidence>
<dbReference type="HAMAP" id="MF_01315">
    <property type="entry name" value="Ribosomal_uS13"/>
    <property type="match status" value="1"/>
</dbReference>